<dbReference type="EMBL" id="JARBJD010000031">
    <property type="protein sequence ID" value="KAK2959234.1"/>
    <property type="molecule type" value="Genomic_DNA"/>
</dbReference>
<protein>
    <submittedName>
        <fullName evidence="1">Uncharacterized protein</fullName>
    </submittedName>
</protein>
<evidence type="ECO:0000313" key="2">
    <source>
        <dbReference type="Proteomes" id="UP001281761"/>
    </source>
</evidence>
<gene>
    <name evidence="1" type="ORF">BLNAU_5792</name>
</gene>
<accession>A0ABQ9Y6A4</accession>
<name>A0ABQ9Y6A4_9EUKA</name>
<proteinExistence type="predicted"/>
<comment type="caution">
    <text evidence="1">The sequence shown here is derived from an EMBL/GenBank/DDBJ whole genome shotgun (WGS) entry which is preliminary data.</text>
</comment>
<organism evidence="1 2">
    <name type="scientific">Blattamonas nauphoetae</name>
    <dbReference type="NCBI Taxonomy" id="2049346"/>
    <lineage>
        <taxon>Eukaryota</taxon>
        <taxon>Metamonada</taxon>
        <taxon>Preaxostyla</taxon>
        <taxon>Oxymonadida</taxon>
        <taxon>Blattamonas</taxon>
    </lineage>
</organism>
<dbReference type="PROSITE" id="PS50096">
    <property type="entry name" value="IQ"/>
    <property type="match status" value="1"/>
</dbReference>
<sequence>MGCTSSSNVGSAPAIMIPDGESKQILCYKCGKAIPYSEYEAHESENCFDAFTKITRTLPVSEAKKLPQKLAEAFPKEDAEAAVFNAYNQAAAKTASVMSAKCYCGQSFLPSQFTEHVKTCEKYQENDSAVKIQSALQGIVQKKQYGRIVICYMCGEGFPVEKLADHQEPNNCSKRQQEIRDSLPEQLKGTVPEKPEAEVPAADGEKEAFNAYNKEAQECYRKSLPVCKCGKRLVLNTVKNHMEKCDLWKQ</sequence>
<reference evidence="1 2" key="1">
    <citation type="journal article" date="2022" name="bioRxiv">
        <title>Genomics of Preaxostyla Flagellates Illuminates Evolutionary Transitions and the Path Towards Mitochondrial Loss.</title>
        <authorList>
            <person name="Novak L.V.F."/>
            <person name="Treitli S.C."/>
            <person name="Pyrih J."/>
            <person name="Halakuc P."/>
            <person name="Pipaliya S.V."/>
            <person name="Vacek V."/>
            <person name="Brzon O."/>
            <person name="Soukal P."/>
            <person name="Eme L."/>
            <person name="Dacks J.B."/>
            <person name="Karnkowska A."/>
            <person name="Elias M."/>
            <person name="Hampl V."/>
        </authorList>
    </citation>
    <scope>NUCLEOTIDE SEQUENCE [LARGE SCALE GENOMIC DNA]</scope>
    <source>
        <strain evidence="1">NAU3</strain>
        <tissue evidence="1">Gut</tissue>
    </source>
</reference>
<dbReference type="Proteomes" id="UP001281761">
    <property type="component" value="Unassembled WGS sequence"/>
</dbReference>
<keyword evidence="2" id="KW-1185">Reference proteome</keyword>
<evidence type="ECO:0000313" key="1">
    <source>
        <dbReference type="EMBL" id="KAK2959234.1"/>
    </source>
</evidence>